<accession>A0ABR5BFW5</accession>
<gene>
    <name evidence="1" type="ORF">I314_01575</name>
</gene>
<name>A0ABR5BFW5_CRYGA</name>
<protein>
    <submittedName>
        <fullName evidence="1">Uncharacterized protein</fullName>
    </submittedName>
</protein>
<dbReference type="Proteomes" id="UP000053800">
    <property type="component" value="Unassembled WGS sequence"/>
</dbReference>
<keyword evidence="2" id="KW-1185">Reference proteome</keyword>
<dbReference type="EMBL" id="KN848891">
    <property type="protein sequence ID" value="KIR68082.1"/>
    <property type="molecule type" value="Genomic_DNA"/>
</dbReference>
<proteinExistence type="predicted"/>
<evidence type="ECO:0000313" key="1">
    <source>
        <dbReference type="EMBL" id="KIR68082.1"/>
    </source>
</evidence>
<reference evidence="1 2" key="1">
    <citation type="submission" date="2015-01" db="EMBL/GenBank/DDBJ databases">
        <title>The Genome Sequence of Cryptococcus gattii CA1873.</title>
        <authorList>
            <consortium name="The Broad Institute Genomics Platform"/>
            <person name="Cuomo C."/>
            <person name="Litvintseva A."/>
            <person name="Chen Y."/>
            <person name="Heitman J."/>
            <person name="Sun S."/>
            <person name="Springer D."/>
            <person name="Dromer F."/>
            <person name="Young S."/>
            <person name="Zeng Q."/>
            <person name="Gargeya S."/>
            <person name="Abouelleil A."/>
            <person name="Alvarado L."/>
            <person name="Chapman S.B."/>
            <person name="Gainer-Dewar J."/>
            <person name="Goldberg J."/>
            <person name="Griggs A."/>
            <person name="Gujja S."/>
            <person name="Hansen M."/>
            <person name="Howarth C."/>
            <person name="Imamovic A."/>
            <person name="Larimer J."/>
            <person name="Murphy C."/>
            <person name="Naylor J."/>
            <person name="Pearson M."/>
            <person name="Priest M."/>
            <person name="Roberts A."/>
            <person name="Saif S."/>
            <person name="Shea T."/>
            <person name="Sykes S."/>
            <person name="Wortman J."/>
            <person name="Nusbaum C."/>
            <person name="Birren B."/>
        </authorList>
    </citation>
    <scope>NUCLEOTIDE SEQUENCE [LARGE SCALE GENOMIC DNA]</scope>
    <source>
        <strain evidence="1 2">CA1873</strain>
    </source>
</reference>
<evidence type="ECO:0000313" key="2">
    <source>
        <dbReference type="Proteomes" id="UP000053800"/>
    </source>
</evidence>
<organism evidence="1 2">
    <name type="scientific">Cryptococcus bacillisporus CA1873</name>
    <dbReference type="NCBI Taxonomy" id="1296111"/>
    <lineage>
        <taxon>Eukaryota</taxon>
        <taxon>Fungi</taxon>
        <taxon>Dikarya</taxon>
        <taxon>Basidiomycota</taxon>
        <taxon>Agaricomycotina</taxon>
        <taxon>Tremellomycetes</taxon>
        <taxon>Tremellales</taxon>
        <taxon>Cryptococcaceae</taxon>
        <taxon>Cryptococcus</taxon>
        <taxon>Cryptococcus gattii species complex</taxon>
    </lineage>
</organism>
<sequence>MPIAVVNTWLYGPRWFYNPLIIPHVPTYNVAPLSFLRYNRSITSNP</sequence>